<organism evidence="1 2">
    <name type="scientific">Albula glossodonta</name>
    <name type="common">roundjaw bonefish</name>
    <dbReference type="NCBI Taxonomy" id="121402"/>
    <lineage>
        <taxon>Eukaryota</taxon>
        <taxon>Metazoa</taxon>
        <taxon>Chordata</taxon>
        <taxon>Craniata</taxon>
        <taxon>Vertebrata</taxon>
        <taxon>Euteleostomi</taxon>
        <taxon>Actinopterygii</taxon>
        <taxon>Neopterygii</taxon>
        <taxon>Teleostei</taxon>
        <taxon>Albuliformes</taxon>
        <taxon>Albulidae</taxon>
        <taxon>Albula</taxon>
    </lineage>
</organism>
<evidence type="ECO:0000313" key="1">
    <source>
        <dbReference type="EMBL" id="KAG9337593.1"/>
    </source>
</evidence>
<keyword evidence="2" id="KW-1185">Reference proteome</keyword>
<dbReference type="AlphaFoldDB" id="A0A8T2NAW8"/>
<sequence length="151" mass="16010">MASELWEATIPKGQGCHTADSFPVGSAMSLEQQEAELQDTMITSEEVMDYICAASRIQEAGVRGPADCFPDGSTGVSHKRPQQHLAYNLNESGLCSSVISTRMLSAKGYPALLTTPTTVSLFLQVGQGRMSFQAGQSHGEVGGGRMPLSIS</sequence>
<dbReference type="EMBL" id="JAFBMS010000084">
    <property type="protein sequence ID" value="KAG9337593.1"/>
    <property type="molecule type" value="Genomic_DNA"/>
</dbReference>
<reference evidence="1" key="1">
    <citation type="thesis" date="2021" institute="BYU ScholarsArchive" country="Provo, UT, USA">
        <title>Applications of and Algorithms for Genome Assembly and Genomic Analyses with an Emphasis on Marine Teleosts.</title>
        <authorList>
            <person name="Pickett B.D."/>
        </authorList>
    </citation>
    <scope>NUCLEOTIDE SEQUENCE</scope>
    <source>
        <strain evidence="1">HI-2016</strain>
    </source>
</reference>
<proteinExistence type="predicted"/>
<accession>A0A8T2NAW8</accession>
<evidence type="ECO:0000313" key="2">
    <source>
        <dbReference type="Proteomes" id="UP000824540"/>
    </source>
</evidence>
<name>A0A8T2NAW8_9TELE</name>
<gene>
    <name evidence="1" type="ORF">JZ751_028444</name>
</gene>
<comment type="caution">
    <text evidence="1">The sequence shown here is derived from an EMBL/GenBank/DDBJ whole genome shotgun (WGS) entry which is preliminary data.</text>
</comment>
<dbReference type="Proteomes" id="UP000824540">
    <property type="component" value="Unassembled WGS sequence"/>
</dbReference>
<protein>
    <submittedName>
        <fullName evidence="1">Uncharacterized protein</fullName>
    </submittedName>
</protein>